<evidence type="ECO:0000256" key="2">
    <source>
        <dbReference type="SAM" id="SignalP"/>
    </source>
</evidence>
<keyword evidence="2" id="KW-0732">Signal</keyword>
<comment type="caution">
    <text evidence="6">The sequence shown here is derived from an EMBL/GenBank/DDBJ whole genome shotgun (WGS) entry which is preliminary data.</text>
</comment>
<evidence type="ECO:0000259" key="4">
    <source>
        <dbReference type="Pfam" id="PF17148"/>
    </source>
</evidence>
<evidence type="ECO:0000259" key="3">
    <source>
        <dbReference type="Pfam" id="PF16313"/>
    </source>
</evidence>
<keyword evidence="6" id="KW-0482">Metalloprotease</keyword>
<proteinExistence type="predicted"/>
<dbReference type="PANTHER" id="PTHR38478:SF1">
    <property type="entry name" value="ZINC DEPENDENT METALLOPROTEASE DOMAIN LIPOPROTEIN"/>
    <property type="match status" value="1"/>
</dbReference>
<dbReference type="InterPro" id="IPR033413">
    <property type="entry name" value="DUF5117"/>
</dbReference>
<keyword evidence="6" id="KW-0378">Hydrolase</keyword>
<dbReference type="GO" id="GO:0008237">
    <property type="term" value="F:metallopeptidase activity"/>
    <property type="evidence" value="ECO:0007669"/>
    <property type="project" value="UniProtKB-KW"/>
</dbReference>
<dbReference type="PANTHER" id="PTHR38478">
    <property type="entry name" value="PEPTIDASE M1A AND M12B"/>
    <property type="match status" value="1"/>
</dbReference>
<dbReference type="AlphaFoldDB" id="A0AAW9SD43"/>
<feature type="domain" description="DUF5117" evidence="4">
    <location>
        <begin position="123"/>
        <end position="306"/>
    </location>
</feature>
<feature type="chain" id="PRO_5043993088" evidence="2">
    <location>
        <begin position="24"/>
        <end position="842"/>
    </location>
</feature>
<feature type="region of interest" description="Disordered" evidence="1">
    <location>
        <begin position="27"/>
        <end position="57"/>
    </location>
</feature>
<gene>
    <name evidence="6" type="ORF">AAG747_17510</name>
</gene>
<dbReference type="Pfam" id="PF17162">
    <property type="entry name" value="DUF5118"/>
    <property type="match status" value="1"/>
</dbReference>
<dbReference type="InterPro" id="IPR033428">
    <property type="entry name" value="DUF5118"/>
</dbReference>
<feature type="domain" description="DUF5118" evidence="5">
    <location>
        <begin position="58"/>
        <end position="107"/>
    </location>
</feature>
<dbReference type="Pfam" id="PF16313">
    <property type="entry name" value="DUF4953"/>
    <property type="match status" value="1"/>
</dbReference>
<keyword evidence="7" id="KW-1185">Reference proteome</keyword>
<organism evidence="6 7">
    <name type="scientific">Rapidithrix thailandica</name>
    <dbReference type="NCBI Taxonomy" id="413964"/>
    <lineage>
        <taxon>Bacteria</taxon>
        <taxon>Pseudomonadati</taxon>
        <taxon>Bacteroidota</taxon>
        <taxon>Cytophagia</taxon>
        <taxon>Cytophagales</taxon>
        <taxon>Flammeovirgaceae</taxon>
        <taxon>Rapidithrix</taxon>
    </lineage>
</organism>
<dbReference type="InterPro" id="IPR034032">
    <property type="entry name" value="Zn_MMP-like_bac"/>
</dbReference>
<accession>A0AAW9SD43</accession>
<dbReference type="EMBL" id="JBDKWZ010000010">
    <property type="protein sequence ID" value="MEN7549725.1"/>
    <property type="molecule type" value="Genomic_DNA"/>
</dbReference>
<dbReference type="CDD" id="cd04276">
    <property type="entry name" value="ZnMc_MMP_like_2"/>
    <property type="match status" value="1"/>
</dbReference>
<keyword evidence="6" id="KW-0645">Protease</keyword>
<evidence type="ECO:0000256" key="1">
    <source>
        <dbReference type="SAM" id="MobiDB-lite"/>
    </source>
</evidence>
<feature type="domain" description="EcxA zinc-binding" evidence="3">
    <location>
        <begin position="439"/>
        <end position="746"/>
    </location>
</feature>
<evidence type="ECO:0000313" key="6">
    <source>
        <dbReference type="EMBL" id="MEN7549725.1"/>
    </source>
</evidence>
<sequence length="842" mass="96583">MINKLPIFKQLLYSLLLSGFILAQPGDGRAQSKKKKKSKKGETEQVTPPKKPKSTSKIKPYKDIITDKAISDEGMFTVHKVEEKYYFEIPDSLLEREILVISRISGTVQNFNFGGAGMRSRPQQVVRFQKHEEKLLLRSVSFNNVADPDQPIYKSVRNNNFEPIITSFDISALSNDSTGYVVEVSGFFTSDVEMIGPLTSSQRKNFGVKRLDRSRSLVVRMKSFPQNVEVRHILTYDASKPPSNATTQVLSLEMNQSFVLLPKTPMMPRIADERVGYFSIQQYDYGSEEHKAAKRTYITRWKLEPKDREAFKRGELVEPVKPIVYYIDPATPEKWRPYLKKGIEDWQTAFEAAGFKNAILAKDPPSKEEDPEFDPEDVRYSVIRYVTNPIQNAMGPHVHDPRSGEIIESDIIWYHNVMNLLRNWFFVQTAAINPEARKTKFSDELMGQLIRFVSSHEVGHTLGLPHNMGASSSYQVDSLRSASFTHKMGTAPSIMDYARFNYIAQPEDKGVALYPKIGVYDMHSIYWGYRPILEANSPEEEKVTLHAWIRKHENDPMYRFAQQTARPIDPSAQTEDLGDDAVKASSYGIANLKRIVPNLIEWTAEDGKDYEDLQELYSNVIGQWNRYMGHVGANIGGIYEYDKTYDQAGAVYVHVSKEKQKEALNFLIEQAFVTPEWMINTEILNRIEDAGIVNRIRSAQVRVLSNVLDFSRLARMIENETLNDDKAYSVLEMMDDLREGVWSETQRGHKVDTYRRNLQRAYIESLEVLVKKEQNSVPSAYASMYGHTSVDVSQSDIRPIARGELKKLQSLVKRGYTLSRDELTKYHYDELLARIEQMLEPK</sequence>
<feature type="signal peptide" evidence="2">
    <location>
        <begin position="1"/>
        <end position="23"/>
    </location>
</feature>
<dbReference type="SUPFAM" id="SSF55486">
    <property type="entry name" value="Metalloproteases ('zincins'), catalytic domain"/>
    <property type="match status" value="1"/>
</dbReference>
<dbReference type="RefSeq" id="WP_346822503.1">
    <property type="nucleotide sequence ID" value="NZ_JBDKWZ010000010.1"/>
</dbReference>
<dbReference type="InterPro" id="IPR032534">
    <property type="entry name" value="EcxA_zinc-bd"/>
</dbReference>
<dbReference type="Pfam" id="PF17148">
    <property type="entry name" value="DUF5117"/>
    <property type="match status" value="1"/>
</dbReference>
<name>A0AAW9SD43_9BACT</name>
<evidence type="ECO:0000259" key="5">
    <source>
        <dbReference type="Pfam" id="PF17162"/>
    </source>
</evidence>
<protein>
    <submittedName>
        <fullName evidence="6">Zinc-dependent metalloprotease</fullName>
    </submittedName>
</protein>
<reference evidence="6 7" key="1">
    <citation type="submission" date="2024-04" db="EMBL/GenBank/DDBJ databases">
        <title>Novel genus in family Flammeovirgaceae.</title>
        <authorList>
            <person name="Nguyen T.H."/>
            <person name="Vuong T.Q."/>
            <person name="Le H."/>
            <person name="Kim S.-G."/>
        </authorList>
    </citation>
    <scope>NUCLEOTIDE SEQUENCE [LARGE SCALE GENOMIC DNA]</scope>
    <source>
        <strain evidence="6 7">JCM 23209</strain>
    </source>
</reference>
<evidence type="ECO:0000313" key="7">
    <source>
        <dbReference type="Proteomes" id="UP001403385"/>
    </source>
</evidence>
<dbReference type="Proteomes" id="UP001403385">
    <property type="component" value="Unassembled WGS sequence"/>
</dbReference>